<organism evidence="2 3">
    <name type="scientific">Thioalkalicoccus limnaeus</name>
    <dbReference type="NCBI Taxonomy" id="120681"/>
    <lineage>
        <taxon>Bacteria</taxon>
        <taxon>Pseudomonadati</taxon>
        <taxon>Pseudomonadota</taxon>
        <taxon>Gammaproteobacteria</taxon>
        <taxon>Chromatiales</taxon>
        <taxon>Chromatiaceae</taxon>
        <taxon>Thioalkalicoccus</taxon>
    </lineage>
</organism>
<name>A0ABV4BGH6_9GAMM</name>
<keyword evidence="1" id="KW-0472">Membrane</keyword>
<evidence type="ECO:0000256" key="1">
    <source>
        <dbReference type="SAM" id="Phobius"/>
    </source>
</evidence>
<dbReference type="RefSeq" id="WP_369668027.1">
    <property type="nucleotide sequence ID" value="NZ_JBDKXB010000025.1"/>
</dbReference>
<evidence type="ECO:0000313" key="3">
    <source>
        <dbReference type="Proteomes" id="UP001564408"/>
    </source>
</evidence>
<dbReference type="EMBL" id="JBDKXB010000025">
    <property type="protein sequence ID" value="MEY6433640.1"/>
    <property type="molecule type" value="Genomic_DNA"/>
</dbReference>
<gene>
    <name evidence="2" type="ORF">ABC977_14640</name>
</gene>
<keyword evidence="1" id="KW-0812">Transmembrane</keyword>
<protein>
    <submittedName>
        <fullName evidence="2">DUF4389 domain-containing protein</fullName>
    </submittedName>
</protein>
<dbReference type="Proteomes" id="UP001564408">
    <property type="component" value="Unassembled WGS sequence"/>
</dbReference>
<proteinExistence type="predicted"/>
<comment type="caution">
    <text evidence="2">The sequence shown here is derived from an EMBL/GenBank/DDBJ whole genome shotgun (WGS) entry which is preliminary data.</text>
</comment>
<keyword evidence="3" id="KW-1185">Reference proteome</keyword>
<evidence type="ECO:0000313" key="2">
    <source>
        <dbReference type="EMBL" id="MEY6433640.1"/>
    </source>
</evidence>
<dbReference type="Pfam" id="PF14333">
    <property type="entry name" value="DUF4389"/>
    <property type="match status" value="1"/>
</dbReference>
<reference evidence="2 3" key="1">
    <citation type="submission" date="2024-05" db="EMBL/GenBank/DDBJ databases">
        <title>Genome Sequence and Characterization of the New Strain Purple Sulfur Bacterium of Genus Thioalkalicoccus.</title>
        <authorList>
            <person name="Bryantseva I.A."/>
            <person name="Kyndt J.A."/>
            <person name="Imhoff J.F."/>
        </authorList>
    </citation>
    <scope>NUCLEOTIDE SEQUENCE [LARGE SCALE GENOMIC DNA]</scope>
    <source>
        <strain evidence="2 3">Um2</strain>
    </source>
</reference>
<sequence length="95" mass="10738">MDSTKPTVLPRPDNLWQHGLIMLILILLVNLAQTVLGICALFQFLWMLIAKERNAGIARFGQGLAQWLAVTARFVTGDADQRPFPWTSWTDTRAE</sequence>
<dbReference type="InterPro" id="IPR025498">
    <property type="entry name" value="DUF4389"/>
</dbReference>
<accession>A0ABV4BGH6</accession>
<feature type="transmembrane region" description="Helical" evidence="1">
    <location>
        <begin position="20"/>
        <end position="49"/>
    </location>
</feature>
<keyword evidence="1" id="KW-1133">Transmembrane helix</keyword>